<evidence type="ECO:0000256" key="6">
    <source>
        <dbReference type="ARBA" id="ARBA00022801"/>
    </source>
</evidence>
<evidence type="ECO:0000313" key="10">
    <source>
        <dbReference type="Proteomes" id="UP001589747"/>
    </source>
</evidence>
<comment type="catalytic activity">
    <reaction evidence="1 7">
        <text>5-hydroxyisourate + H2O = 5-hydroxy-2-oxo-4-ureido-2,5-dihydro-1H-imidazole-5-carboxylate + H(+)</text>
        <dbReference type="Rhea" id="RHEA:23736"/>
        <dbReference type="ChEBI" id="CHEBI:15377"/>
        <dbReference type="ChEBI" id="CHEBI:15378"/>
        <dbReference type="ChEBI" id="CHEBI:18072"/>
        <dbReference type="ChEBI" id="CHEBI:58639"/>
        <dbReference type="EC" id="3.5.2.17"/>
    </reaction>
</comment>
<dbReference type="NCBIfam" id="TIGR02962">
    <property type="entry name" value="hdxy_isourate"/>
    <property type="match status" value="1"/>
</dbReference>
<feature type="domain" description="Transthyretin/hydroxyisourate hydrolase" evidence="8">
    <location>
        <begin position="5"/>
        <end position="124"/>
    </location>
</feature>
<dbReference type="Pfam" id="PF00576">
    <property type="entry name" value="Transthyretin"/>
    <property type="match status" value="1"/>
</dbReference>
<gene>
    <name evidence="9" type="primary">uraH</name>
    <name evidence="9" type="ORF">ACFFSY_34390</name>
</gene>
<dbReference type="PROSITE" id="PS00769">
    <property type="entry name" value="TRANSTHYRETIN_2"/>
    <property type="match status" value="1"/>
</dbReference>
<comment type="function">
    <text evidence="2">Catalyzes the hydrolysis of 5-hydroxyisourate (HIU) to 2-oxo-4-hydroxy-4-carboxy-5-ureidoimidazoline (OHCU).</text>
</comment>
<protein>
    <recommendedName>
        <fullName evidence="7">5-hydroxyisourate hydrolase</fullName>
        <shortName evidence="7">HIU hydrolase</shortName>
        <shortName evidence="7">HIUHase</shortName>
        <ecNumber evidence="7">3.5.2.17</ecNumber>
    </recommendedName>
</protein>
<dbReference type="Gene3D" id="2.60.40.180">
    <property type="entry name" value="Transthyretin/hydroxyisourate hydrolase domain"/>
    <property type="match status" value="1"/>
</dbReference>
<reference evidence="9 10" key="1">
    <citation type="submission" date="2024-09" db="EMBL/GenBank/DDBJ databases">
        <authorList>
            <person name="Sun Q."/>
            <person name="Mori K."/>
        </authorList>
    </citation>
    <scope>NUCLEOTIDE SEQUENCE [LARGE SCALE GENOMIC DNA]</scope>
    <source>
        <strain evidence="9 10">TISTR 2452</strain>
    </source>
</reference>
<dbReference type="InterPro" id="IPR023416">
    <property type="entry name" value="Transthyretin/HIU_hydrolase_d"/>
</dbReference>
<comment type="similarity">
    <text evidence="3 7">Belongs to the transthyretin family. 5-hydroxyisourate hydrolase subfamily.</text>
</comment>
<evidence type="ECO:0000256" key="2">
    <source>
        <dbReference type="ARBA" id="ARBA00002704"/>
    </source>
</evidence>
<dbReference type="EMBL" id="JBHMDO010000055">
    <property type="protein sequence ID" value="MFB9331051.1"/>
    <property type="molecule type" value="Genomic_DNA"/>
</dbReference>
<dbReference type="InterPro" id="IPR023419">
    <property type="entry name" value="Transthyretin_CS"/>
</dbReference>
<evidence type="ECO:0000256" key="1">
    <source>
        <dbReference type="ARBA" id="ARBA00001043"/>
    </source>
</evidence>
<dbReference type="Proteomes" id="UP001589747">
    <property type="component" value="Unassembled WGS sequence"/>
</dbReference>
<dbReference type="SUPFAM" id="SSF49472">
    <property type="entry name" value="Transthyretin (synonym: prealbumin)"/>
    <property type="match status" value="1"/>
</dbReference>
<organism evidence="9 10">
    <name type="scientific">Paenibacillus aurantiacus</name>
    <dbReference type="NCBI Taxonomy" id="1936118"/>
    <lineage>
        <taxon>Bacteria</taxon>
        <taxon>Bacillati</taxon>
        <taxon>Bacillota</taxon>
        <taxon>Bacilli</taxon>
        <taxon>Bacillales</taxon>
        <taxon>Paenibacillaceae</taxon>
        <taxon>Paenibacillus</taxon>
    </lineage>
</organism>
<dbReference type="PANTHER" id="PTHR10395:SF7">
    <property type="entry name" value="5-HYDROXYISOURATE HYDROLASE"/>
    <property type="match status" value="1"/>
</dbReference>
<comment type="caution">
    <text evidence="9">The sequence shown here is derived from an EMBL/GenBank/DDBJ whole genome shotgun (WGS) entry which is preliminary data.</text>
</comment>
<proteinExistence type="inferred from homology"/>
<name>A0ABV5L0S0_9BACL</name>
<dbReference type="CDD" id="cd05822">
    <property type="entry name" value="TLP_HIUase"/>
    <property type="match status" value="1"/>
</dbReference>
<accession>A0ABV5L0S0</accession>
<evidence type="ECO:0000256" key="7">
    <source>
        <dbReference type="RuleBase" id="RU361270"/>
    </source>
</evidence>
<dbReference type="GO" id="GO:0033971">
    <property type="term" value="F:hydroxyisourate hydrolase activity"/>
    <property type="evidence" value="ECO:0007669"/>
    <property type="project" value="UniProtKB-EC"/>
</dbReference>
<comment type="subunit">
    <text evidence="4 7">Homotetramer.</text>
</comment>
<evidence type="ECO:0000259" key="8">
    <source>
        <dbReference type="Pfam" id="PF00576"/>
    </source>
</evidence>
<keyword evidence="6 7" id="KW-0378">Hydrolase</keyword>
<keyword evidence="10" id="KW-1185">Reference proteome</keyword>
<evidence type="ECO:0000256" key="5">
    <source>
        <dbReference type="ARBA" id="ARBA00022631"/>
    </source>
</evidence>
<dbReference type="PANTHER" id="PTHR10395">
    <property type="entry name" value="URICASE AND TRANSTHYRETIN-RELATED"/>
    <property type="match status" value="1"/>
</dbReference>
<sequence length="125" mass="13305">MSGRLTTHVLDMSVGGPAVGFRIELWRLGGASGPVGSEAAVRIKEIRTNADGRADGPLLQGEELQAGLYELVFAAGEYFTSRRGVAENELFLDAVPVRFRVGDTGAHYHVPLLVAPGGYSTYRGS</sequence>
<dbReference type="EC" id="3.5.2.17" evidence="7"/>
<evidence type="ECO:0000313" key="9">
    <source>
        <dbReference type="EMBL" id="MFB9331051.1"/>
    </source>
</evidence>
<dbReference type="RefSeq" id="WP_377503018.1">
    <property type="nucleotide sequence ID" value="NZ_JBHMDO010000055.1"/>
</dbReference>
<dbReference type="InterPro" id="IPR036817">
    <property type="entry name" value="Transthyretin/HIU_hydrolase_sf"/>
</dbReference>
<evidence type="ECO:0000256" key="4">
    <source>
        <dbReference type="ARBA" id="ARBA00011881"/>
    </source>
</evidence>
<dbReference type="InterPro" id="IPR014306">
    <property type="entry name" value="Hydroxyisourate_hydrolase"/>
</dbReference>
<evidence type="ECO:0000256" key="3">
    <source>
        <dbReference type="ARBA" id="ARBA00009850"/>
    </source>
</evidence>
<keyword evidence="5 7" id="KW-0659">Purine metabolism</keyword>